<accession>A0ABX2IJV8</accession>
<sequence>MKPAYSRLKAAHFSSNYASPSYRSGEALYASVGYEQSELLKQNPAYINTCAVRMSLALLDSGVAFTGRLPIKTGKHKGKRIESGAKLLADQLALRSLLGKPQVFSDPGKAADELARRRGIVFFHRITGYGGGHIDLLEPSNLGVLCNSNCYFNCKEVWFWELA</sequence>
<comment type="caution">
    <text evidence="1">The sequence shown here is derived from an EMBL/GenBank/DDBJ whole genome shotgun (WGS) entry which is preliminary data.</text>
</comment>
<keyword evidence="2" id="KW-1185">Reference proteome</keyword>
<dbReference type="RefSeq" id="WP_170023348.1">
    <property type="nucleotide sequence ID" value="NZ_JABCSC020000007.1"/>
</dbReference>
<protein>
    <recommendedName>
        <fullName evidence="3">Type VI secretion system (T6SS), amidase effector protein 4</fullName>
    </recommendedName>
</protein>
<dbReference type="Gene3D" id="4.10.280.80">
    <property type="match status" value="1"/>
</dbReference>
<evidence type="ECO:0008006" key="3">
    <source>
        <dbReference type="Google" id="ProtNLM"/>
    </source>
</evidence>
<gene>
    <name evidence="1" type="ORF">HJ583_018840</name>
</gene>
<evidence type="ECO:0000313" key="1">
    <source>
        <dbReference type="EMBL" id="NSL57089.1"/>
    </source>
</evidence>
<dbReference type="EMBL" id="JABCSC020000007">
    <property type="protein sequence ID" value="NSL57089.1"/>
    <property type="molecule type" value="Genomic_DNA"/>
</dbReference>
<dbReference type="Proteomes" id="UP000778523">
    <property type="component" value="Unassembled WGS sequence"/>
</dbReference>
<evidence type="ECO:0000313" key="2">
    <source>
        <dbReference type="Proteomes" id="UP000778523"/>
    </source>
</evidence>
<reference evidence="1 2" key="1">
    <citation type="submission" date="2020-06" db="EMBL/GenBank/DDBJ databases">
        <title>Draft genome of Uliginosibacterium sp. IMCC34675.</title>
        <authorList>
            <person name="Song J."/>
        </authorList>
    </citation>
    <scope>NUCLEOTIDE SEQUENCE [LARGE SCALE GENOMIC DNA]</scope>
    <source>
        <strain evidence="1 2">IMCC34675</strain>
    </source>
</reference>
<dbReference type="Gene3D" id="3.90.1720.80">
    <property type="match status" value="1"/>
</dbReference>
<organism evidence="1 2">
    <name type="scientific">Uliginosibacterium aquaticum</name>
    <dbReference type="NCBI Taxonomy" id="2731212"/>
    <lineage>
        <taxon>Bacteria</taxon>
        <taxon>Pseudomonadati</taxon>
        <taxon>Pseudomonadota</taxon>
        <taxon>Betaproteobacteria</taxon>
        <taxon>Rhodocyclales</taxon>
        <taxon>Zoogloeaceae</taxon>
        <taxon>Uliginosibacterium</taxon>
    </lineage>
</organism>
<name>A0ABX2IJV8_9RHOO</name>
<proteinExistence type="predicted"/>
<dbReference type="InterPro" id="IPR025562">
    <property type="entry name" value="Tae4"/>
</dbReference>
<dbReference type="Pfam" id="PF14113">
    <property type="entry name" value="Tae4"/>
    <property type="match status" value="1"/>
</dbReference>